<keyword evidence="3" id="KW-1185">Reference proteome</keyword>
<evidence type="ECO:0008006" key="4">
    <source>
        <dbReference type="Google" id="ProtNLM"/>
    </source>
</evidence>
<organism evidence="2 3">
    <name type="scientific">Kingdonia uniflora</name>
    <dbReference type="NCBI Taxonomy" id="39325"/>
    <lineage>
        <taxon>Eukaryota</taxon>
        <taxon>Viridiplantae</taxon>
        <taxon>Streptophyta</taxon>
        <taxon>Embryophyta</taxon>
        <taxon>Tracheophyta</taxon>
        <taxon>Spermatophyta</taxon>
        <taxon>Magnoliopsida</taxon>
        <taxon>Ranunculales</taxon>
        <taxon>Circaeasteraceae</taxon>
        <taxon>Kingdonia</taxon>
    </lineage>
</organism>
<feature type="transmembrane region" description="Helical" evidence="1">
    <location>
        <begin position="330"/>
        <end position="354"/>
    </location>
</feature>
<gene>
    <name evidence="2" type="ORF">GIB67_001411</name>
</gene>
<evidence type="ECO:0000313" key="2">
    <source>
        <dbReference type="EMBL" id="KAF6163083.1"/>
    </source>
</evidence>
<name>A0A7J7N7M4_9MAGN</name>
<dbReference type="Proteomes" id="UP000541444">
    <property type="component" value="Unassembled WGS sequence"/>
</dbReference>
<reference evidence="2 3" key="1">
    <citation type="journal article" date="2020" name="IScience">
        <title>Genome Sequencing of the Endangered Kingdonia uniflora (Circaeasteraceae, Ranunculales) Reveals Potential Mechanisms of Evolutionary Specialization.</title>
        <authorList>
            <person name="Sun Y."/>
            <person name="Deng T."/>
            <person name="Zhang A."/>
            <person name="Moore M.J."/>
            <person name="Landis J.B."/>
            <person name="Lin N."/>
            <person name="Zhang H."/>
            <person name="Zhang X."/>
            <person name="Huang J."/>
            <person name="Zhang X."/>
            <person name="Sun H."/>
            <person name="Wang H."/>
        </authorList>
    </citation>
    <scope>NUCLEOTIDE SEQUENCE [LARGE SCALE GENOMIC DNA]</scope>
    <source>
        <strain evidence="2">TB1705</strain>
        <tissue evidence="2">Leaf</tissue>
    </source>
</reference>
<dbReference type="EMBL" id="JACGCM010001002">
    <property type="protein sequence ID" value="KAF6163083.1"/>
    <property type="molecule type" value="Genomic_DNA"/>
</dbReference>
<dbReference type="PANTHER" id="PTHR35752">
    <property type="entry name" value="G-PROTEIN COUPLED RECEPTOR"/>
    <property type="match status" value="1"/>
</dbReference>
<keyword evidence="1" id="KW-0472">Membrane</keyword>
<evidence type="ECO:0000256" key="1">
    <source>
        <dbReference type="SAM" id="Phobius"/>
    </source>
</evidence>
<sequence length="424" mass="46577">MNLAEMNVDICIGFFVKTLVIFVCVQVSRVRSIVVPSSNCYALDNTSHIFDFTSWIGQRFEYNDKQGSDIAVRFCKDVESRSQGGYIDFGRFNSYSYFESGSGNTNFVQGFYNGDLTNCELSFDKMGRTAQVNIICGNCGSQTCKGLKIDMQVLIASPGELGCICSATYDSTCRVIIELAVSCEKQGPRVFDGFTVGLHPRSWEVVYNGMTQVGYEKLHHEFSFGTEQTRVSLYMTAISAVSSLVGKPMIKVTPNKGLEVKLLGSGANGNPPTTLSPTMLIVDWRCDKARDTPYEIAISIPVQGYEAVDFTLAKMCEYRQDNKDNATRGWAVFGLISCIFVVMSAMFCCGGFIYKTQVKHLHGLDALPGMTILSACLETMSGGSGGGYSRAEDLNSTFINSASWERQPVSAQAPSRTERKYGSI</sequence>
<comment type="caution">
    <text evidence="2">The sequence shown here is derived from an EMBL/GenBank/DDBJ whole genome shotgun (WGS) entry which is preliminary data.</text>
</comment>
<keyword evidence="1" id="KW-0812">Transmembrane</keyword>
<proteinExistence type="predicted"/>
<dbReference type="AlphaFoldDB" id="A0A7J7N7M4"/>
<dbReference type="OrthoDB" id="1848995at2759"/>
<evidence type="ECO:0000313" key="3">
    <source>
        <dbReference type="Proteomes" id="UP000541444"/>
    </source>
</evidence>
<protein>
    <recommendedName>
        <fullName evidence="4">AT4G36440-like protein</fullName>
    </recommendedName>
</protein>
<dbReference type="PANTHER" id="PTHR35752:SF1">
    <property type="entry name" value="G-PROTEIN COUPLED RECEPTOR"/>
    <property type="match status" value="1"/>
</dbReference>
<accession>A0A7J7N7M4</accession>
<keyword evidence="1" id="KW-1133">Transmembrane helix</keyword>